<protein>
    <submittedName>
        <fullName evidence="1">Uncharacterized protein</fullName>
    </submittedName>
</protein>
<evidence type="ECO:0000313" key="2">
    <source>
        <dbReference type="Proteomes" id="UP000199310"/>
    </source>
</evidence>
<accession>A0A1I0S8D0</accession>
<gene>
    <name evidence="1" type="ORF">SAMN04488122_4786</name>
</gene>
<dbReference type="AlphaFoldDB" id="A0A1I0S8D0"/>
<sequence length="58" mass="6374">MEICQNLGRDSGVSAFLIDDNSITVEFSDLEQMKILALSGKELNGFMVGISRKDLLPN</sequence>
<proteinExistence type="predicted"/>
<name>A0A1I0S8D0_9BACT</name>
<organism evidence="1 2">
    <name type="scientific">Chitinophaga arvensicola</name>
    <dbReference type="NCBI Taxonomy" id="29529"/>
    <lineage>
        <taxon>Bacteria</taxon>
        <taxon>Pseudomonadati</taxon>
        <taxon>Bacteroidota</taxon>
        <taxon>Chitinophagia</taxon>
        <taxon>Chitinophagales</taxon>
        <taxon>Chitinophagaceae</taxon>
        <taxon>Chitinophaga</taxon>
    </lineage>
</organism>
<evidence type="ECO:0000313" key="1">
    <source>
        <dbReference type="EMBL" id="SEW52366.1"/>
    </source>
</evidence>
<reference evidence="2" key="1">
    <citation type="submission" date="2016-10" db="EMBL/GenBank/DDBJ databases">
        <authorList>
            <person name="Varghese N."/>
            <person name="Submissions S."/>
        </authorList>
    </citation>
    <scope>NUCLEOTIDE SEQUENCE [LARGE SCALE GENOMIC DNA]</scope>
    <source>
        <strain evidence="2">DSM 3695</strain>
    </source>
</reference>
<dbReference type="Proteomes" id="UP000199310">
    <property type="component" value="Unassembled WGS sequence"/>
</dbReference>
<keyword evidence="2" id="KW-1185">Reference proteome</keyword>
<dbReference type="EMBL" id="FOJG01000002">
    <property type="protein sequence ID" value="SEW52366.1"/>
    <property type="molecule type" value="Genomic_DNA"/>
</dbReference>